<evidence type="ECO:0000313" key="5">
    <source>
        <dbReference type="Proteomes" id="UP000315540"/>
    </source>
</evidence>
<accession>A0A504JC63</accession>
<comment type="subcellular location">
    <subcellularLocation>
        <location evidence="1">Secreted</location>
    </subcellularLocation>
</comment>
<dbReference type="PANTHER" id="PTHR34216">
    <property type="match status" value="1"/>
</dbReference>
<evidence type="ECO:0000256" key="1">
    <source>
        <dbReference type="ARBA" id="ARBA00004613"/>
    </source>
</evidence>
<proteinExistence type="predicted"/>
<evidence type="ECO:0000256" key="2">
    <source>
        <dbReference type="ARBA" id="ARBA00022729"/>
    </source>
</evidence>
<dbReference type="CDD" id="cd10918">
    <property type="entry name" value="CE4_NodB_like_5s_6s"/>
    <property type="match status" value="1"/>
</dbReference>
<dbReference type="GO" id="GO:0005576">
    <property type="term" value="C:extracellular region"/>
    <property type="evidence" value="ECO:0007669"/>
    <property type="project" value="UniProtKB-SubCell"/>
</dbReference>
<dbReference type="RefSeq" id="WP_140593521.1">
    <property type="nucleotide sequence ID" value="NZ_VFWZ01000003.1"/>
</dbReference>
<dbReference type="PANTHER" id="PTHR34216:SF3">
    <property type="entry name" value="POLY-BETA-1,6-N-ACETYL-D-GLUCOSAMINE N-DEACETYLASE"/>
    <property type="match status" value="1"/>
</dbReference>
<dbReference type="Proteomes" id="UP000315540">
    <property type="component" value="Unassembled WGS sequence"/>
</dbReference>
<dbReference type="SUPFAM" id="SSF88713">
    <property type="entry name" value="Glycoside hydrolase/deacetylase"/>
    <property type="match status" value="1"/>
</dbReference>
<dbReference type="Gene3D" id="3.20.20.370">
    <property type="entry name" value="Glycoside hydrolase/deacetylase"/>
    <property type="match status" value="1"/>
</dbReference>
<sequence>MGIVKNSLYQISHKKYIRFFKQKTIYPYYHIVRDNKVAHIKNLYPYKNKNQFEADLKFLLQHYQALDPKNLLEGSVPENSFLLTFDDGLEEIYSVIYPILKRNKVNAIFFINPDFVDNQKCLYKHSISVIIDKIEKGNFDSKTIKKIGDLISVDPFSQKNLIQGLRAIRFHEREKVDEILKILEIDIQAYLEMQKPYVTKDQIKEMMDNGFYFGGHTMSHPPLHEIDLKHQKKEILDSIKWLKSNFDITYSLFAFPFSDKSATRELLEELFLYDADMFIFGNAGIKKDIDNRIIQRFSLEHPDRPAEKQIVTEHLYSYFNKLIGNYRIKRK</sequence>
<name>A0A504JC63_9FLAO</name>
<dbReference type="OrthoDB" id="1446101at2"/>
<organism evidence="4 5">
    <name type="scientific">Aquimarina algicola</name>
    <dbReference type="NCBI Taxonomy" id="2589995"/>
    <lineage>
        <taxon>Bacteria</taxon>
        <taxon>Pseudomonadati</taxon>
        <taxon>Bacteroidota</taxon>
        <taxon>Flavobacteriia</taxon>
        <taxon>Flavobacteriales</taxon>
        <taxon>Flavobacteriaceae</taxon>
        <taxon>Aquimarina</taxon>
    </lineage>
</organism>
<dbReference type="InterPro" id="IPR051398">
    <property type="entry name" value="Polysacch_Deacetylase"/>
</dbReference>
<feature type="domain" description="NodB homology" evidence="3">
    <location>
        <begin position="79"/>
        <end position="331"/>
    </location>
</feature>
<gene>
    <name evidence="4" type="ORF">FHK87_12840</name>
</gene>
<dbReference type="Pfam" id="PF01522">
    <property type="entry name" value="Polysacc_deac_1"/>
    <property type="match status" value="2"/>
</dbReference>
<dbReference type="AlphaFoldDB" id="A0A504JC63"/>
<dbReference type="GO" id="GO:0005975">
    <property type="term" value="P:carbohydrate metabolic process"/>
    <property type="evidence" value="ECO:0007669"/>
    <property type="project" value="InterPro"/>
</dbReference>
<comment type="caution">
    <text evidence="4">The sequence shown here is derived from an EMBL/GenBank/DDBJ whole genome shotgun (WGS) entry which is preliminary data.</text>
</comment>
<dbReference type="InterPro" id="IPR011330">
    <property type="entry name" value="Glyco_hydro/deAcase_b/a-brl"/>
</dbReference>
<reference evidence="4 5" key="1">
    <citation type="submission" date="2019-06" db="EMBL/GenBank/DDBJ databases">
        <authorList>
            <person name="Meng X."/>
        </authorList>
    </citation>
    <scope>NUCLEOTIDE SEQUENCE [LARGE SCALE GENOMIC DNA]</scope>
    <source>
        <strain evidence="4 5">M625</strain>
    </source>
</reference>
<evidence type="ECO:0000313" key="4">
    <source>
        <dbReference type="EMBL" id="TPN86152.1"/>
    </source>
</evidence>
<dbReference type="PROSITE" id="PS51677">
    <property type="entry name" value="NODB"/>
    <property type="match status" value="1"/>
</dbReference>
<dbReference type="InterPro" id="IPR002509">
    <property type="entry name" value="NODB_dom"/>
</dbReference>
<dbReference type="EMBL" id="VFWZ01000003">
    <property type="protein sequence ID" value="TPN86152.1"/>
    <property type="molecule type" value="Genomic_DNA"/>
</dbReference>
<dbReference type="GO" id="GO:0016810">
    <property type="term" value="F:hydrolase activity, acting on carbon-nitrogen (but not peptide) bonds"/>
    <property type="evidence" value="ECO:0007669"/>
    <property type="project" value="InterPro"/>
</dbReference>
<protein>
    <recommendedName>
        <fullName evidence="3">NodB homology domain-containing protein</fullName>
    </recommendedName>
</protein>
<keyword evidence="5" id="KW-1185">Reference proteome</keyword>
<evidence type="ECO:0000259" key="3">
    <source>
        <dbReference type="PROSITE" id="PS51677"/>
    </source>
</evidence>
<keyword evidence="2" id="KW-0732">Signal</keyword>